<accession>X0TFI8</accession>
<gene>
    <name evidence="1" type="ORF">S01H1_28665</name>
</gene>
<comment type="caution">
    <text evidence="1">The sequence shown here is derived from an EMBL/GenBank/DDBJ whole genome shotgun (WGS) entry which is preliminary data.</text>
</comment>
<evidence type="ECO:0000313" key="1">
    <source>
        <dbReference type="EMBL" id="GAF86066.1"/>
    </source>
</evidence>
<organism evidence="1">
    <name type="scientific">marine sediment metagenome</name>
    <dbReference type="NCBI Taxonomy" id="412755"/>
    <lineage>
        <taxon>unclassified sequences</taxon>
        <taxon>metagenomes</taxon>
        <taxon>ecological metagenomes</taxon>
    </lineage>
</organism>
<dbReference type="AlphaFoldDB" id="X0TFI8"/>
<proteinExistence type="predicted"/>
<feature type="non-terminal residue" evidence="1">
    <location>
        <position position="86"/>
    </location>
</feature>
<sequence length="86" mass="9536">MADEKKASRKKIRATGEMGRYMFNYFKELDQASKTGDKKIAWCTSVGPAELLLSMGFLVYYPENHGAMLGSARMATDFIPHANALG</sequence>
<dbReference type="EMBL" id="BARS01017531">
    <property type="protein sequence ID" value="GAF86066.1"/>
    <property type="molecule type" value="Genomic_DNA"/>
</dbReference>
<protein>
    <submittedName>
        <fullName evidence="1">Uncharacterized protein</fullName>
    </submittedName>
</protein>
<name>X0TFI8_9ZZZZ</name>
<reference evidence="1" key="1">
    <citation type="journal article" date="2014" name="Front. Microbiol.">
        <title>High frequency of phylogenetically diverse reductive dehalogenase-homologous genes in deep subseafloor sedimentary metagenomes.</title>
        <authorList>
            <person name="Kawai M."/>
            <person name="Futagami T."/>
            <person name="Toyoda A."/>
            <person name="Takaki Y."/>
            <person name="Nishi S."/>
            <person name="Hori S."/>
            <person name="Arai W."/>
            <person name="Tsubouchi T."/>
            <person name="Morono Y."/>
            <person name="Uchiyama I."/>
            <person name="Ito T."/>
            <person name="Fujiyama A."/>
            <person name="Inagaki F."/>
            <person name="Takami H."/>
        </authorList>
    </citation>
    <scope>NUCLEOTIDE SEQUENCE</scope>
    <source>
        <strain evidence="1">Expedition CK06-06</strain>
    </source>
</reference>